<evidence type="ECO:0000256" key="1">
    <source>
        <dbReference type="ARBA" id="ARBA00000316"/>
    </source>
</evidence>
<dbReference type="FunFam" id="3.20.20.10:FF:000002">
    <property type="entry name" value="Alanine racemase"/>
    <property type="match status" value="1"/>
</dbReference>
<keyword evidence="3 5" id="KW-0663">Pyridoxal phosphate</keyword>
<organism evidence="8 9">
    <name type="scientific">Oleispira antarctica</name>
    <dbReference type="NCBI Taxonomy" id="188908"/>
    <lineage>
        <taxon>Bacteria</taxon>
        <taxon>Pseudomonadati</taxon>
        <taxon>Pseudomonadota</taxon>
        <taxon>Gammaproteobacteria</taxon>
        <taxon>Oceanospirillales</taxon>
        <taxon>Oceanospirillaceae</taxon>
        <taxon>Oleispira</taxon>
    </lineage>
</organism>
<dbReference type="SUPFAM" id="SSF51419">
    <property type="entry name" value="PLP-binding barrel"/>
    <property type="match status" value="1"/>
</dbReference>
<dbReference type="AlphaFoldDB" id="A0A1Y5I082"/>
<feature type="non-terminal residue" evidence="8">
    <location>
        <position position="1"/>
    </location>
</feature>
<dbReference type="GO" id="GO:0030632">
    <property type="term" value="P:D-alanine biosynthetic process"/>
    <property type="evidence" value="ECO:0007669"/>
    <property type="project" value="TreeGrafter"/>
</dbReference>
<dbReference type="InterPro" id="IPR009006">
    <property type="entry name" value="Ala_racemase/Decarboxylase_C"/>
</dbReference>
<name>A0A1Y5I082_OLEAN</name>
<dbReference type="EMBL" id="MABE01000033">
    <property type="protein sequence ID" value="OUS41524.1"/>
    <property type="molecule type" value="Genomic_DNA"/>
</dbReference>
<evidence type="ECO:0000313" key="9">
    <source>
        <dbReference type="Proteomes" id="UP000227088"/>
    </source>
</evidence>
<dbReference type="GO" id="GO:0005829">
    <property type="term" value="C:cytosol"/>
    <property type="evidence" value="ECO:0007669"/>
    <property type="project" value="TreeGrafter"/>
</dbReference>
<evidence type="ECO:0000256" key="6">
    <source>
        <dbReference type="PIRSR" id="PIRSR600821-52"/>
    </source>
</evidence>
<evidence type="ECO:0000256" key="3">
    <source>
        <dbReference type="ARBA" id="ARBA00022898"/>
    </source>
</evidence>
<reference evidence="9" key="1">
    <citation type="journal article" date="2017" name="Proc. Natl. Acad. Sci. U.S.A.">
        <title>Simulation of Deepwater Horizon oil plume reveals substrate specialization within a complex community of hydrocarbon degraders.</title>
        <authorList>
            <person name="Hu P."/>
            <person name="Dubinsky E.A."/>
            <person name="Probst A.J."/>
            <person name="Wang J."/>
            <person name="Sieber C.M.K."/>
            <person name="Tom L.M."/>
            <person name="Gardinali P."/>
            <person name="Banfield J.F."/>
            <person name="Atlas R.M."/>
            <person name="Andersen G.L."/>
        </authorList>
    </citation>
    <scope>NUCLEOTIDE SEQUENCE [LARGE SCALE GENOMIC DNA]</scope>
</reference>
<dbReference type="PANTHER" id="PTHR30511">
    <property type="entry name" value="ALANINE RACEMASE"/>
    <property type="match status" value="1"/>
</dbReference>
<comment type="cofactor">
    <cofactor evidence="2 5">
        <name>pyridoxal 5'-phosphate</name>
        <dbReference type="ChEBI" id="CHEBI:597326"/>
    </cofactor>
</comment>
<evidence type="ECO:0000256" key="5">
    <source>
        <dbReference type="PIRSR" id="PIRSR600821-50"/>
    </source>
</evidence>
<dbReference type="InterPro" id="IPR020622">
    <property type="entry name" value="Ala_racemase_pyridoxalP-BS"/>
</dbReference>
<dbReference type="PRINTS" id="PR00992">
    <property type="entry name" value="ALARACEMASE"/>
</dbReference>
<feature type="binding site" evidence="6">
    <location>
        <position position="297"/>
    </location>
    <ligand>
        <name>substrate</name>
    </ligand>
</feature>
<accession>A0A1Y5I082</accession>
<dbReference type="HAMAP" id="MF_01201">
    <property type="entry name" value="Ala_racemase"/>
    <property type="match status" value="1"/>
</dbReference>
<comment type="caution">
    <text evidence="8">The sequence shown here is derived from an EMBL/GenBank/DDBJ whole genome shotgun (WGS) entry which is preliminary data.</text>
</comment>
<dbReference type="Pfam" id="PF00842">
    <property type="entry name" value="Ala_racemase_C"/>
    <property type="match status" value="1"/>
</dbReference>
<sequence length="353" mass="38173">ATQAIIDLHALRENYQLAKQGAPGSRAYAVIKANAYGHGMLTVANALSSLADGFAVACVDEALKLRQAGILLPILVLEGAMDRHECQVALDMDLELSLHHEQQLQWLQQAQGSVKVWVKVDTGMHRLGFAVQDVPAVISDLRACANVSQIQLMSHFACADEVGNAFNQYQLDQMQTLSPMKLPWSMSNSAALLTQPQSHGELVRPGIMLYGASPIVGTTGQDFNLQAVMTLQSEVIALHSIKAGESVGYGQTFTATQDTQIAVLAIGYGDGYPRSAKAGTPVLIRGRQWPLVGRVSMDMMTVDVTNSDVQLGDKATLWGTGLSADEVAHHCDTLSYELFCRLTSRVKFQYLGS</sequence>
<keyword evidence="4" id="KW-0413">Isomerase</keyword>
<feature type="domain" description="Alanine racemase C-terminal" evidence="7">
    <location>
        <begin position="228"/>
        <end position="351"/>
    </location>
</feature>
<dbReference type="Gene3D" id="3.20.20.10">
    <property type="entry name" value="Alanine racemase"/>
    <property type="match status" value="1"/>
</dbReference>
<dbReference type="NCBIfam" id="TIGR00492">
    <property type="entry name" value="alr"/>
    <property type="match status" value="1"/>
</dbReference>
<dbReference type="InterPro" id="IPR011079">
    <property type="entry name" value="Ala_racemase_C"/>
</dbReference>
<feature type="binding site" evidence="6">
    <location>
        <position position="126"/>
    </location>
    <ligand>
        <name>substrate</name>
    </ligand>
</feature>
<evidence type="ECO:0000256" key="2">
    <source>
        <dbReference type="ARBA" id="ARBA00001933"/>
    </source>
</evidence>
<dbReference type="InterPro" id="IPR029066">
    <property type="entry name" value="PLP-binding_barrel"/>
</dbReference>
<evidence type="ECO:0000256" key="4">
    <source>
        <dbReference type="ARBA" id="ARBA00023235"/>
    </source>
</evidence>
<comment type="catalytic activity">
    <reaction evidence="1">
        <text>L-alanine = D-alanine</text>
        <dbReference type="Rhea" id="RHEA:20249"/>
        <dbReference type="ChEBI" id="CHEBI:57416"/>
        <dbReference type="ChEBI" id="CHEBI:57972"/>
        <dbReference type="EC" id="5.1.1.1"/>
    </reaction>
</comment>
<protein>
    <submittedName>
        <fullName evidence="8">Alanine racemase</fullName>
    </submittedName>
</protein>
<feature type="modified residue" description="N6-(pyridoxal phosphate)lysine" evidence="5">
    <location>
        <position position="32"/>
    </location>
</feature>
<evidence type="ECO:0000259" key="7">
    <source>
        <dbReference type="SMART" id="SM01005"/>
    </source>
</evidence>
<dbReference type="Proteomes" id="UP000227088">
    <property type="component" value="Unassembled WGS sequence"/>
</dbReference>
<proteinExistence type="inferred from homology"/>
<dbReference type="CDD" id="cd06827">
    <property type="entry name" value="PLPDE_III_AR_proteobact"/>
    <property type="match status" value="1"/>
</dbReference>
<evidence type="ECO:0000313" key="8">
    <source>
        <dbReference type="EMBL" id="OUS41524.1"/>
    </source>
</evidence>
<dbReference type="Pfam" id="PF01168">
    <property type="entry name" value="Ala_racemase_N"/>
    <property type="match status" value="1"/>
</dbReference>
<dbReference type="SMART" id="SM01005">
    <property type="entry name" value="Ala_racemase_C"/>
    <property type="match status" value="1"/>
</dbReference>
<dbReference type="GO" id="GO:0008784">
    <property type="term" value="F:alanine racemase activity"/>
    <property type="evidence" value="ECO:0007669"/>
    <property type="project" value="UniProtKB-EC"/>
</dbReference>
<dbReference type="PANTHER" id="PTHR30511:SF0">
    <property type="entry name" value="ALANINE RACEMASE, CATABOLIC-RELATED"/>
    <property type="match status" value="1"/>
</dbReference>
<dbReference type="PROSITE" id="PS00395">
    <property type="entry name" value="ALANINE_RACEMASE"/>
    <property type="match status" value="1"/>
</dbReference>
<gene>
    <name evidence="8" type="ORF">A9R00_00500</name>
</gene>
<dbReference type="Gene3D" id="2.40.37.10">
    <property type="entry name" value="Lyase, Ornithine Decarboxylase, Chain A, domain 1"/>
    <property type="match status" value="1"/>
</dbReference>
<dbReference type="InterPro" id="IPR001608">
    <property type="entry name" value="Ala_racemase_N"/>
</dbReference>
<dbReference type="GO" id="GO:0030170">
    <property type="term" value="F:pyridoxal phosphate binding"/>
    <property type="evidence" value="ECO:0007669"/>
    <property type="project" value="TreeGrafter"/>
</dbReference>
<dbReference type="InterPro" id="IPR000821">
    <property type="entry name" value="Ala_racemase"/>
</dbReference>
<dbReference type="SUPFAM" id="SSF50621">
    <property type="entry name" value="Alanine racemase C-terminal domain-like"/>
    <property type="match status" value="1"/>
</dbReference>